<dbReference type="AlphaFoldDB" id="A0A8J3Z518"/>
<dbReference type="Proteomes" id="UP000612585">
    <property type="component" value="Unassembled WGS sequence"/>
</dbReference>
<evidence type="ECO:0000313" key="2">
    <source>
        <dbReference type="Proteomes" id="UP000612585"/>
    </source>
</evidence>
<protein>
    <submittedName>
        <fullName evidence="1">Uncharacterized protein</fullName>
    </submittedName>
</protein>
<proteinExistence type="predicted"/>
<dbReference type="EMBL" id="BOPG01000033">
    <property type="protein sequence ID" value="GIJ57664.1"/>
    <property type="molecule type" value="Genomic_DNA"/>
</dbReference>
<gene>
    <name evidence="1" type="ORF">Vau01_051800</name>
</gene>
<reference evidence="1" key="1">
    <citation type="submission" date="2021-01" db="EMBL/GenBank/DDBJ databases">
        <title>Whole genome shotgun sequence of Virgisporangium aurantiacum NBRC 16421.</title>
        <authorList>
            <person name="Komaki H."/>
            <person name="Tamura T."/>
        </authorList>
    </citation>
    <scope>NUCLEOTIDE SEQUENCE</scope>
    <source>
        <strain evidence="1">NBRC 16421</strain>
    </source>
</reference>
<accession>A0A8J3Z518</accession>
<organism evidence="1 2">
    <name type="scientific">Virgisporangium aurantiacum</name>
    <dbReference type="NCBI Taxonomy" id="175570"/>
    <lineage>
        <taxon>Bacteria</taxon>
        <taxon>Bacillati</taxon>
        <taxon>Actinomycetota</taxon>
        <taxon>Actinomycetes</taxon>
        <taxon>Micromonosporales</taxon>
        <taxon>Micromonosporaceae</taxon>
        <taxon>Virgisporangium</taxon>
    </lineage>
</organism>
<comment type="caution">
    <text evidence="1">The sequence shown here is derived from an EMBL/GenBank/DDBJ whole genome shotgun (WGS) entry which is preliminary data.</text>
</comment>
<dbReference type="RefSeq" id="WP_203997211.1">
    <property type="nucleotide sequence ID" value="NZ_BOPG01000033.1"/>
</dbReference>
<evidence type="ECO:0000313" key="1">
    <source>
        <dbReference type="EMBL" id="GIJ57664.1"/>
    </source>
</evidence>
<name>A0A8J3Z518_9ACTN</name>
<keyword evidence="2" id="KW-1185">Reference proteome</keyword>
<sequence length="118" mass="12742">MLVTEVCFLLDAEGTVLWRDSSGDPSALPDSRERWSAIWACRDALAEVAHSHPRGPLAFSATDLSTMDAVDAALGRPLGYAVVTPENLLRRRPDGTTLIEDVEPAWVLDLRRASGLGG</sequence>